<evidence type="ECO:0000256" key="3">
    <source>
        <dbReference type="ARBA" id="ARBA00023136"/>
    </source>
</evidence>
<dbReference type="InterPro" id="IPR004846">
    <property type="entry name" value="T2SS/T3SS_dom"/>
</dbReference>
<feature type="domain" description="Type II/III secretion system secretin-like" evidence="6">
    <location>
        <begin position="376"/>
        <end position="565"/>
    </location>
</feature>
<dbReference type="EMBL" id="AP018558">
    <property type="protein sequence ID" value="BBD76449.1"/>
    <property type="molecule type" value="Genomic_DNA"/>
</dbReference>
<protein>
    <submittedName>
        <fullName evidence="7">Type II and III secretion system protein</fullName>
    </submittedName>
</protein>
<dbReference type="PRINTS" id="PR00811">
    <property type="entry name" value="BCTERIALGSPD"/>
</dbReference>
<dbReference type="KEGG" id="htl:HPTL_0179"/>
<organism evidence="7 8">
    <name type="scientific">Hydrogenophilus thermoluteolus</name>
    <name type="common">Pseudomonas hydrogenothermophila</name>
    <dbReference type="NCBI Taxonomy" id="297"/>
    <lineage>
        <taxon>Bacteria</taxon>
        <taxon>Pseudomonadati</taxon>
        <taxon>Pseudomonadota</taxon>
        <taxon>Hydrogenophilia</taxon>
        <taxon>Hydrogenophilales</taxon>
        <taxon>Hydrogenophilaceae</taxon>
        <taxon>Hydrogenophilus</taxon>
    </lineage>
</organism>
<comment type="subcellular location">
    <subcellularLocation>
        <location evidence="1">Membrane</location>
    </subcellularLocation>
</comment>
<feature type="region of interest" description="Disordered" evidence="5">
    <location>
        <begin position="204"/>
        <end position="264"/>
    </location>
</feature>
<feature type="compositionally biased region" description="Pro residues" evidence="5">
    <location>
        <begin position="40"/>
        <end position="56"/>
    </location>
</feature>
<gene>
    <name evidence="7" type="ORF">HPTL_0179</name>
</gene>
<dbReference type="Pfam" id="PF00263">
    <property type="entry name" value="Secretin"/>
    <property type="match status" value="1"/>
</dbReference>
<name>A0A2Z6DVQ9_HYDTE</name>
<keyword evidence="8" id="KW-1185">Reference proteome</keyword>
<evidence type="ECO:0000313" key="7">
    <source>
        <dbReference type="EMBL" id="BBD76449.1"/>
    </source>
</evidence>
<reference evidence="7 8" key="1">
    <citation type="submission" date="2018-04" db="EMBL/GenBank/DDBJ databases">
        <title>Complete genome sequence of Hydrogenophilus thermoluteolus TH-1.</title>
        <authorList>
            <person name="Arai H."/>
        </authorList>
    </citation>
    <scope>NUCLEOTIDE SEQUENCE [LARGE SCALE GENOMIC DNA]</scope>
    <source>
        <strain evidence="7 8">TH-1</strain>
    </source>
</reference>
<dbReference type="Gene3D" id="3.55.50.30">
    <property type="match status" value="1"/>
</dbReference>
<proteinExistence type="inferred from homology"/>
<dbReference type="PANTHER" id="PTHR30332">
    <property type="entry name" value="PROBABLE GENERAL SECRETION PATHWAY PROTEIN D"/>
    <property type="match status" value="1"/>
</dbReference>
<dbReference type="InterPro" id="IPR050810">
    <property type="entry name" value="Bact_Secretion_Sys_Channel"/>
</dbReference>
<feature type="compositionally biased region" description="Low complexity" evidence="5">
    <location>
        <begin position="235"/>
        <end position="257"/>
    </location>
</feature>
<evidence type="ECO:0000313" key="8">
    <source>
        <dbReference type="Proteomes" id="UP000262004"/>
    </source>
</evidence>
<dbReference type="GO" id="GO:0015627">
    <property type="term" value="C:type II protein secretion system complex"/>
    <property type="evidence" value="ECO:0007669"/>
    <property type="project" value="TreeGrafter"/>
</dbReference>
<dbReference type="GO" id="GO:0016020">
    <property type="term" value="C:membrane"/>
    <property type="evidence" value="ECO:0007669"/>
    <property type="project" value="UniProtKB-SubCell"/>
</dbReference>
<dbReference type="PANTHER" id="PTHR30332:SF24">
    <property type="entry name" value="SECRETIN GSPD-RELATED"/>
    <property type="match status" value="1"/>
</dbReference>
<feature type="compositionally biased region" description="Low complexity" evidence="5">
    <location>
        <begin position="204"/>
        <end position="224"/>
    </location>
</feature>
<keyword evidence="3" id="KW-0472">Membrane</keyword>
<accession>A0A2Z6DVQ9</accession>
<evidence type="ECO:0000256" key="4">
    <source>
        <dbReference type="RuleBase" id="RU004003"/>
    </source>
</evidence>
<dbReference type="Proteomes" id="UP000262004">
    <property type="component" value="Chromosome"/>
</dbReference>
<evidence type="ECO:0000256" key="1">
    <source>
        <dbReference type="ARBA" id="ARBA00004370"/>
    </source>
</evidence>
<evidence type="ECO:0000256" key="2">
    <source>
        <dbReference type="ARBA" id="ARBA00022729"/>
    </source>
</evidence>
<keyword evidence="2" id="KW-0732">Signal</keyword>
<evidence type="ECO:0000259" key="6">
    <source>
        <dbReference type="Pfam" id="PF00263"/>
    </source>
</evidence>
<comment type="similarity">
    <text evidence="4">Belongs to the bacterial secretin family.</text>
</comment>
<evidence type="ECO:0000256" key="5">
    <source>
        <dbReference type="SAM" id="MobiDB-lite"/>
    </source>
</evidence>
<dbReference type="GO" id="GO:0009306">
    <property type="term" value="P:protein secretion"/>
    <property type="evidence" value="ECO:0007669"/>
    <property type="project" value="InterPro"/>
</dbReference>
<feature type="region of interest" description="Disordered" evidence="5">
    <location>
        <begin position="37"/>
        <end position="57"/>
    </location>
</feature>
<dbReference type="AlphaFoldDB" id="A0A2Z6DVQ9"/>
<dbReference type="InterPro" id="IPR001775">
    <property type="entry name" value="GspD/PilQ"/>
</dbReference>
<sequence>MLCSVALLAGCAAPAPRVEDTHLQQSVRRPAIDDAAIPPLARPGIPPRLTPPPSPQPQERYTLVVRDVPVKALLFALARDAKIDVDLHPDLSGAVTLNAIAQPLPAILDRITEQANVRWRLENGVLKVEPDTPFVRTYTIDYPNLARTVSSSVAIATQIASTGRGGDTGTGNNSQTQITTAANNQFWQALLRGVSAIVGAQQPNGGATTTATAPNAAPAASPTGQSGQTSPSADAATPPSESSAGAAPTTAATGSPAPTNPVVANPETGTLLVLATAKQHKQVQAYLDRILVSARRQVLIEASVVEVELSDDYQQGVTWDLLHQKNSTFRFRTIPNGTSQSLPGGAPASGIVPSMGTIEFLRPFGSNLLDFSVQLLQSFGKTKVLSSPKLSVLNNQTAVLKVVESRVYFTLTAQYQPGSSGSPGTWTITSEPNTVPIGFLMAITPQISDSGEIILNLRPTVSRLIGYVEDPAVAVNLAIARGEFSSLPEVRSLVPEIQTREIESVIRVRDGEVAVLGGLMRDEIADGTDEVPGASRLPLVGELFRYRNNQSRKSELVIFLRPRIVTDPSIDTDYRDLARHLPGSDFFASDLPQRPLIPSVPER</sequence>